<evidence type="ECO:0000256" key="3">
    <source>
        <dbReference type="ARBA" id="ARBA00022840"/>
    </source>
</evidence>
<dbReference type="InterPro" id="IPR040570">
    <property type="entry name" value="LAL_C2"/>
</dbReference>
<dbReference type="GO" id="GO:0005524">
    <property type="term" value="F:ATP binding"/>
    <property type="evidence" value="ECO:0007669"/>
    <property type="project" value="UniProtKB-UniRule"/>
</dbReference>
<dbReference type="AlphaFoldDB" id="A0A6N2SWX0"/>
<evidence type="ECO:0000256" key="2">
    <source>
        <dbReference type="ARBA" id="ARBA00022741"/>
    </source>
</evidence>
<dbReference type="InterPro" id="IPR013815">
    <property type="entry name" value="ATP_grasp_subdomain_1"/>
</dbReference>
<evidence type="ECO:0000313" key="6">
    <source>
        <dbReference type="EMBL" id="VYS97048.1"/>
    </source>
</evidence>
<dbReference type="GO" id="GO:0046872">
    <property type="term" value="F:metal ion binding"/>
    <property type="evidence" value="ECO:0007669"/>
    <property type="project" value="InterPro"/>
</dbReference>
<sequence>MKIMVLPGTIWQVPLMKKIKSMGYELYLANPVKNEGVYEIADHFLETDIFEQDKIISYCKKERIDVVMSEECDIATDVIAKINKEIGANSISTEMADLFTNKFLMREFCKTHHINPIPYRLCENMNEALEFYKENSPKIIMKPLDSNASHGVFTVNSELDIVEKFEETLRFSRNSKRVLVEKYIEGVEFTVDGLMTENGHVTLAISEKEHYKHNNNIANALFFTQQNMRFDYDLLRKTNDNLINATGLPFGLTHVEYKFYEGKYYLIEMAARGGGNLISAIIAPFMANIDNYDYLINKTINPNYNCKITADIDNDRTAILKFLDLPCEGGIVKKIAGEEYLANTPEIKSYKLNFSVGDYIHQPESDSVRIGYYIICAETRSRFDEIIKNISDKVKIELEDKDNER</sequence>
<dbReference type="PANTHER" id="PTHR43585:SF2">
    <property type="entry name" value="ATP-GRASP ENZYME FSQD"/>
    <property type="match status" value="1"/>
</dbReference>
<feature type="domain" description="ATP-grasp" evidence="5">
    <location>
        <begin position="106"/>
        <end position="300"/>
    </location>
</feature>
<name>A0A6N2SWX0_9FIRM</name>
<evidence type="ECO:0000259" key="5">
    <source>
        <dbReference type="PROSITE" id="PS50975"/>
    </source>
</evidence>
<dbReference type="PROSITE" id="PS50975">
    <property type="entry name" value="ATP_GRASP"/>
    <property type="match status" value="1"/>
</dbReference>
<dbReference type="InterPro" id="IPR011761">
    <property type="entry name" value="ATP-grasp"/>
</dbReference>
<reference evidence="6" key="1">
    <citation type="submission" date="2019-11" db="EMBL/GenBank/DDBJ databases">
        <authorList>
            <person name="Feng L."/>
        </authorList>
    </citation>
    <scope>NUCLEOTIDE SEQUENCE</scope>
    <source>
        <strain evidence="6">BgluceraseaLFYP119</strain>
    </source>
</reference>
<dbReference type="InterPro" id="IPR052032">
    <property type="entry name" value="ATP-dep_AA_Ligase"/>
</dbReference>
<protein>
    <submittedName>
        <fullName evidence="6">Argininosuccinate lyase</fullName>
    </submittedName>
</protein>
<gene>
    <name evidence="6" type="ORF">BGLFYP119_01303</name>
</gene>
<proteinExistence type="predicted"/>
<dbReference type="GO" id="GO:0016829">
    <property type="term" value="F:lyase activity"/>
    <property type="evidence" value="ECO:0007669"/>
    <property type="project" value="UniProtKB-KW"/>
</dbReference>
<dbReference type="Pfam" id="PF18603">
    <property type="entry name" value="LAL_C2"/>
    <property type="match status" value="1"/>
</dbReference>
<dbReference type="Gene3D" id="3.30.470.20">
    <property type="entry name" value="ATP-grasp fold, B domain"/>
    <property type="match status" value="1"/>
</dbReference>
<keyword evidence="6" id="KW-0456">Lyase</keyword>
<dbReference type="GO" id="GO:0016874">
    <property type="term" value="F:ligase activity"/>
    <property type="evidence" value="ECO:0007669"/>
    <property type="project" value="UniProtKB-KW"/>
</dbReference>
<dbReference type="EMBL" id="CACRST010000011">
    <property type="protein sequence ID" value="VYS97048.1"/>
    <property type="molecule type" value="Genomic_DNA"/>
</dbReference>
<dbReference type="SUPFAM" id="SSF56059">
    <property type="entry name" value="Glutathione synthetase ATP-binding domain-like"/>
    <property type="match status" value="1"/>
</dbReference>
<evidence type="ECO:0000256" key="4">
    <source>
        <dbReference type="PROSITE-ProRule" id="PRU00409"/>
    </source>
</evidence>
<keyword evidence="2 4" id="KW-0547">Nucleotide-binding</keyword>
<evidence type="ECO:0000256" key="1">
    <source>
        <dbReference type="ARBA" id="ARBA00022598"/>
    </source>
</evidence>
<dbReference type="PANTHER" id="PTHR43585">
    <property type="entry name" value="FUMIPYRROLE BIOSYNTHESIS PROTEIN C"/>
    <property type="match status" value="1"/>
</dbReference>
<keyword evidence="1" id="KW-0436">Ligase</keyword>
<accession>A0A6N2SWX0</accession>
<keyword evidence="3 4" id="KW-0067">ATP-binding</keyword>
<dbReference type="Gene3D" id="3.40.50.20">
    <property type="match status" value="1"/>
</dbReference>
<dbReference type="Pfam" id="PF13535">
    <property type="entry name" value="ATP-grasp_4"/>
    <property type="match status" value="1"/>
</dbReference>
<dbReference type="Gene3D" id="3.30.1490.20">
    <property type="entry name" value="ATP-grasp fold, A domain"/>
    <property type="match status" value="1"/>
</dbReference>
<organism evidence="6">
    <name type="scientific">Blautia glucerasea</name>
    <dbReference type="NCBI Taxonomy" id="536633"/>
    <lineage>
        <taxon>Bacteria</taxon>
        <taxon>Bacillati</taxon>
        <taxon>Bacillota</taxon>
        <taxon>Clostridia</taxon>
        <taxon>Lachnospirales</taxon>
        <taxon>Lachnospiraceae</taxon>
        <taxon>Blautia</taxon>
    </lineage>
</organism>